<sequence>MSVDPASVYALPPGVDFPRELVAGLIERFAHEPPEAMARLRLYLNSSRMRRRVREAFLDNGARYLPRLLLISDLGADPLAGLPMPVPALRRKLELTRLVEHLTRALPEFEAGSSHFALAESLMTLMAEMQSEGAHLDDLDRLEIAETHARHWQESLTFIRIIARYFETDAGLDKEARQRRVVEALIETWETEPPADPVIVAGSTGSHGATALFMRAVARLSNGAIVLPGFDRDMSDAAWNSLYSGRYPIEDHPQFRYRALLDKLEMKPASVRPWRDVAPPDPERNRLVSLALRPAPVTDQWRREGGSLGDLRKAVAGITLIEARDPREEALAIALALREAAERQIRAALITPDRLLARRVTAALDRWGIVPDDSAGEPLQQTATGRLLRHVADLSDRPVPISELMVLLKHPLAATGAGGEARGRHLLNTRELELHLRRKGPAFPDAAALDAWAQHRPDERAGWAAWLGALLDALATPLPDSLPERVAAHLSLCERLAAGPGGTADQSTLWTGTGGREALRLMSDLREEADHAGAVTAGDYADLVNRHLQAGMVRQTVAAHPLIAIWGTLEARAQGAELVICGGLNEGSWPEGPAPDPWFSRQMRLDAGLLLPERQIGLSAHDFQMAVAAPEVILSRAARDAEAQTIPSRWLNRLMNLVKGLPGQGGEAALAEMQARGRQWIDMAAVLETPRIDLPAAQRPSPRPPLAARPRELPVTAIQTLIRDPYAVYARRILRLYPLDPLHPEPDPAQRGQVLHAIVERFVKEYPEGETLEAAQARLLGVAQEVLEAEIPWPSTRAIWLARIRGIAAKFCADEATRRAQGAPAVIEKKGSVSLKTVEFTLSAKPDRIDILHDGRAQIFDYKSGSPPSEPEILSFDKQMLLEAEMVARGAFEAIGPREVAAMTYIRLGGEGETRDVKGKSKDREETPAESWAKLERLIARYLRPDQGFTARRAMQKARARSDYDQLARFGEWDITDPACPEDLE</sequence>
<dbReference type="InterPro" id="IPR038726">
    <property type="entry name" value="PDDEXK_AddAB-type"/>
</dbReference>
<dbReference type="InterPro" id="IPR027417">
    <property type="entry name" value="P-loop_NTPase"/>
</dbReference>
<dbReference type="SUPFAM" id="SSF52540">
    <property type="entry name" value="P-loop containing nucleoside triphosphate hydrolases"/>
    <property type="match status" value="1"/>
</dbReference>
<dbReference type="eggNOG" id="COG2887">
    <property type="taxonomic scope" value="Bacteria"/>
</dbReference>
<dbReference type="OrthoDB" id="9780606at2"/>
<evidence type="ECO:0000259" key="1">
    <source>
        <dbReference type="Pfam" id="PF12705"/>
    </source>
</evidence>
<dbReference type="STRING" id="1317124.DW2_09641"/>
<dbReference type="InterPro" id="IPR014153">
    <property type="entry name" value="Ds_break_AddB"/>
</dbReference>
<dbReference type="AlphaFoldDB" id="A0A085TWY1"/>
<dbReference type="RefSeq" id="WP_038145795.1">
    <property type="nucleotide sequence ID" value="NZ_AQRC01000006.1"/>
</dbReference>
<accession>A0A085TWY1</accession>
<gene>
    <name evidence="2" type="ORF">DW2_09641</name>
</gene>
<reference evidence="3" key="1">
    <citation type="submission" date="2013-04" db="EMBL/GenBank/DDBJ databases">
        <title>Thioclava sp. 13D2W-2 Genome Sequencing.</title>
        <authorList>
            <person name="Lai Q."/>
            <person name="Li G."/>
            <person name="Shao Z."/>
        </authorList>
    </citation>
    <scope>NUCLEOTIDE SEQUENCE [LARGE SCALE GENOMIC DNA]</scope>
    <source>
        <strain evidence="3">13D2W-2</strain>
    </source>
</reference>
<dbReference type="Pfam" id="PF12705">
    <property type="entry name" value="PDDEXK_1"/>
    <property type="match status" value="1"/>
</dbReference>
<dbReference type="Proteomes" id="UP000028607">
    <property type="component" value="Unassembled WGS sequence"/>
</dbReference>
<dbReference type="InterPro" id="IPR011604">
    <property type="entry name" value="PDDEXK-like_dom_sf"/>
</dbReference>
<evidence type="ECO:0000313" key="2">
    <source>
        <dbReference type="EMBL" id="KFE35228.1"/>
    </source>
</evidence>
<name>A0A085TWY1_9RHOB</name>
<organism evidence="2 3">
    <name type="scientific">Thioclava atlantica</name>
    <dbReference type="NCBI Taxonomy" id="1317124"/>
    <lineage>
        <taxon>Bacteria</taxon>
        <taxon>Pseudomonadati</taxon>
        <taxon>Pseudomonadota</taxon>
        <taxon>Alphaproteobacteria</taxon>
        <taxon>Rhodobacterales</taxon>
        <taxon>Paracoccaceae</taxon>
        <taxon>Thioclava</taxon>
    </lineage>
</organism>
<dbReference type="eggNOG" id="COG3893">
    <property type="taxonomic scope" value="Bacteria"/>
</dbReference>
<reference evidence="2 3" key="2">
    <citation type="journal article" date="2015" name="Antonie Van Leeuwenhoek">
        <title>Thioclava indica sp. nov., isolated from surface seawater of the Indian Ocean.</title>
        <authorList>
            <person name="Liu Y."/>
            <person name="Lai Q."/>
            <person name="Du J."/>
            <person name="Xu H."/>
            <person name="Jiang L."/>
            <person name="Shao Z."/>
        </authorList>
    </citation>
    <scope>NUCLEOTIDE SEQUENCE [LARGE SCALE GENOMIC DNA]</scope>
    <source>
        <strain evidence="2 3">13D2W-2</strain>
    </source>
</reference>
<dbReference type="PATRIC" id="fig|1317124.6.peg.1957"/>
<feature type="domain" description="PD-(D/E)XK endonuclease-like" evidence="1">
    <location>
        <begin position="715"/>
        <end position="941"/>
    </location>
</feature>
<proteinExistence type="predicted"/>
<keyword evidence="3" id="KW-1185">Reference proteome</keyword>
<evidence type="ECO:0000313" key="3">
    <source>
        <dbReference type="Proteomes" id="UP000028607"/>
    </source>
</evidence>
<dbReference type="NCBIfam" id="TIGR02786">
    <property type="entry name" value="addB_alphas"/>
    <property type="match status" value="1"/>
</dbReference>
<dbReference type="Gene3D" id="3.90.320.10">
    <property type="match status" value="1"/>
</dbReference>
<protein>
    <submittedName>
        <fullName evidence="2">Double-strand break repair protein AddB</fullName>
    </submittedName>
</protein>
<dbReference type="EMBL" id="AQRC01000006">
    <property type="protein sequence ID" value="KFE35228.1"/>
    <property type="molecule type" value="Genomic_DNA"/>
</dbReference>
<comment type="caution">
    <text evidence="2">The sequence shown here is derived from an EMBL/GenBank/DDBJ whole genome shotgun (WGS) entry which is preliminary data.</text>
</comment>